<dbReference type="SUPFAM" id="SSF52540">
    <property type="entry name" value="P-loop containing nucleoside triphosphate hydrolases"/>
    <property type="match status" value="4"/>
</dbReference>
<dbReference type="InterPro" id="IPR036101">
    <property type="entry name" value="CarD-like/TRCF_RID_sf"/>
</dbReference>
<dbReference type="Pfam" id="PF02559">
    <property type="entry name" value="CarD_TRCF_RID"/>
    <property type="match status" value="1"/>
</dbReference>
<name>A0A3B1A8J2_9ZZZZ</name>
<dbReference type="SMART" id="SM01058">
    <property type="entry name" value="CarD_TRCF"/>
    <property type="match status" value="1"/>
</dbReference>
<dbReference type="PROSITE" id="PS51192">
    <property type="entry name" value="HELICASE_ATP_BIND_1"/>
    <property type="match status" value="1"/>
</dbReference>
<dbReference type="SUPFAM" id="SSF141259">
    <property type="entry name" value="CarD-like"/>
    <property type="match status" value="1"/>
</dbReference>
<dbReference type="NCBIfam" id="TIGR00580">
    <property type="entry name" value="mfd"/>
    <property type="match status" value="1"/>
</dbReference>
<dbReference type="Pfam" id="PF00271">
    <property type="entry name" value="Helicase_C"/>
    <property type="match status" value="1"/>
</dbReference>
<reference evidence="11" key="1">
    <citation type="submission" date="2018-06" db="EMBL/GenBank/DDBJ databases">
        <authorList>
            <person name="Zhirakovskaya E."/>
        </authorList>
    </citation>
    <scope>NUCLEOTIDE SEQUENCE</scope>
</reference>
<dbReference type="Gene3D" id="3.90.1150.50">
    <property type="entry name" value="Transcription-repair-coupling factor, D7 domain"/>
    <property type="match status" value="1"/>
</dbReference>
<dbReference type="Gene3D" id="3.40.50.300">
    <property type="entry name" value="P-loop containing nucleotide triphosphate hydrolases"/>
    <property type="match status" value="2"/>
</dbReference>
<accession>A0A3B1A8J2</accession>
<feature type="domain" description="Helicase C-terminal" evidence="10">
    <location>
        <begin position="814"/>
        <end position="968"/>
    </location>
</feature>
<dbReference type="PANTHER" id="PTHR47964:SF1">
    <property type="entry name" value="ATP-DEPENDENT DNA HELICASE HOMOLOG RECG, CHLOROPLASTIC"/>
    <property type="match status" value="1"/>
</dbReference>
<evidence type="ECO:0000256" key="1">
    <source>
        <dbReference type="ARBA" id="ARBA00022490"/>
    </source>
</evidence>
<keyword evidence="1" id="KW-0963">Cytoplasm</keyword>
<keyword evidence="3" id="KW-0227">DNA damage</keyword>
<dbReference type="SUPFAM" id="SSF143517">
    <property type="entry name" value="TRCF domain-like"/>
    <property type="match status" value="1"/>
</dbReference>
<dbReference type="Gene3D" id="3.40.50.11180">
    <property type="match status" value="1"/>
</dbReference>
<evidence type="ECO:0000259" key="10">
    <source>
        <dbReference type="PROSITE" id="PS51194"/>
    </source>
</evidence>
<evidence type="ECO:0000313" key="11">
    <source>
        <dbReference type="EMBL" id="VAX02049.1"/>
    </source>
</evidence>
<dbReference type="InterPro" id="IPR027417">
    <property type="entry name" value="P-loop_NTPase"/>
</dbReference>
<evidence type="ECO:0000259" key="9">
    <source>
        <dbReference type="PROSITE" id="PS51192"/>
    </source>
</evidence>
<keyword evidence="2" id="KW-0547">Nucleotide-binding</keyword>
<keyword evidence="5" id="KW-0347">Helicase</keyword>
<keyword evidence="6" id="KW-0067">ATP-binding</keyword>
<dbReference type="InterPro" id="IPR037235">
    <property type="entry name" value="TRCF-like_C_D7"/>
</dbReference>
<dbReference type="InterPro" id="IPR003711">
    <property type="entry name" value="CarD-like/TRCF_RID"/>
</dbReference>
<feature type="domain" description="Helicase ATP-binding" evidence="9">
    <location>
        <begin position="632"/>
        <end position="793"/>
    </location>
</feature>
<dbReference type="Pfam" id="PF17757">
    <property type="entry name" value="UvrB_inter"/>
    <property type="match status" value="1"/>
</dbReference>
<evidence type="ECO:0000256" key="7">
    <source>
        <dbReference type="ARBA" id="ARBA00023125"/>
    </source>
</evidence>
<dbReference type="GO" id="GO:0016787">
    <property type="term" value="F:hydrolase activity"/>
    <property type="evidence" value="ECO:0007669"/>
    <property type="project" value="UniProtKB-KW"/>
</dbReference>
<dbReference type="HAMAP" id="MF_00969">
    <property type="entry name" value="TRCF"/>
    <property type="match status" value="1"/>
</dbReference>
<dbReference type="InterPro" id="IPR001650">
    <property type="entry name" value="Helicase_C-like"/>
</dbReference>
<dbReference type="PROSITE" id="PS51194">
    <property type="entry name" value="HELICASE_CTER"/>
    <property type="match status" value="1"/>
</dbReference>
<dbReference type="InterPro" id="IPR014001">
    <property type="entry name" value="Helicase_ATP-bd"/>
</dbReference>
<dbReference type="GO" id="GO:0003678">
    <property type="term" value="F:DNA helicase activity"/>
    <property type="evidence" value="ECO:0007669"/>
    <property type="project" value="TreeGrafter"/>
</dbReference>
<keyword evidence="7" id="KW-0238">DNA-binding</keyword>
<dbReference type="InterPro" id="IPR047112">
    <property type="entry name" value="RecG/Mfd"/>
</dbReference>
<keyword evidence="8" id="KW-0234">DNA repair</keyword>
<dbReference type="InterPro" id="IPR041471">
    <property type="entry name" value="UvrB_inter"/>
</dbReference>
<evidence type="ECO:0000256" key="4">
    <source>
        <dbReference type="ARBA" id="ARBA00022801"/>
    </source>
</evidence>
<dbReference type="Pfam" id="PF03461">
    <property type="entry name" value="TRCF"/>
    <property type="match status" value="1"/>
</dbReference>
<organism evidence="11">
    <name type="scientific">hydrothermal vent metagenome</name>
    <dbReference type="NCBI Taxonomy" id="652676"/>
    <lineage>
        <taxon>unclassified sequences</taxon>
        <taxon>metagenomes</taxon>
        <taxon>ecological metagenomes</taxon>
    </lineage>
</organism>
<dbReference type="CDD" id="cd17991">
    <property type="entry name" value="DEXHc_TRCF"/>
    <property type="match status" value="1"/>
</dbReference>
<evidence type="ECO:0000256" key="5">
    <source>
        <dbReference type="ARBA" id="ARBA00022806"/>
    </source>
</evidence>
<dbReference type="InterPro" id="IPR004576">
    <property type="entry name" value="Mfd"/>
</dbReference>
<dbReference type="AlphaFoldDB" id="A0A3B1A8J2"/>
<evidence type="ECO:0000256" key="3">
    <source>
        <dbReference type="ARBA" id="ARBA00022763"/>
    </source>
</evidence>
<dbReference type="GO" id="GO:0006281">
    <property type="term" value="P:DNA repair"/>
    <property type="evidence" value="ECO:0007669"/>
    <property type="project" value="UniProtKB-KW"/>
</dbReference>
<dbReference type="InterPro" id="IPR011545">
    <property type="entry name" value="DEAD/DEAH_box_helicase_dom"/>
</dbReference>
<evidence type="ECO:0000256" key="2">
    <source>
        <dbReference type="ARBA" id="ARBA00022741"/>
    </source>
</evidence>
<dbReference type="Gene3D" id="2.40.10.170">
    <property type="match status" value="1"/>
</dbReference>
<dbReference type="Gene3D" id="3.40.50.11140">
    <property type="match status" value="1"/>
</dbReference>
<dbReference type="Pfam" id="PF00270">
    <property type="entry name" value="DEAD"/>
    <property type="match status" value="1"/>
</dbReference>
<dbReference type="GO" id="GO:0005524">
    <property type="term" value="F:ATP binding"/>
    <property type="evidence" value="ECO:0007669"/>
    <property type="project" value="UniProtKB-KW"/>
</dbReference>
<keyword evidence="4" id="KW-0378">Hydrolase</keyword>
<dbReference type="EMBL" id="UOFW01000006">
    <property type="protein sequence ID" value="VAX02049.1"/>
    <property type="molecule type" value="Genomic_DNA"/>
</dbReference>
<dbReference type="SMART" id="SM00487">
    <property type="entry name" value="DEXDc"/>
    <property type="match status" value="1"/>
</dbReference>
<dbReference type="InterPro" id="IPR005118">
    <property type="entry name" value="TRCF_C"/>
</dbReference>
<evidence type="ECO:0000256" key="6">
    <source>
        <dbReference type="ARBA" id="ARBA00022840"/>
    </source>
</evidence>
<protein>
    <submittedName>
        <fullName evidence="11">Transcription-repair coupling factor</fullName>
    </submittedName>
</protein>
<dbReference type="GO" id="GO:0003684">
    <property type="term" value="F:damaged DNA binding"/>
    <property type="evidence" value="ECO:0007669"/>
    <property type="project" value="InterPro"/>
</dbReference>
<dbReference type="SMART" id="SM00490">
    <property type="entry name" value="HELICc"/>
    <property type="match status" value="1"/>
</dbReference>
<dbReference type="Gene3D" id="3.30.2060.10">
    <property type="entry name" value="Penicillin-binding protein 1b domain"/>
    <property type="match status" value="1"/>
</dbReference>
<dbReference type="SMART" id="SM00982">
    <property type="entry name" value="TRCF"/>
    <property type="match status" value="1"/>
</dbReference>
<gene>
    <name evidence="11" type="ORF">MNBD_ALPHA03-341</name>
</gene>
<proteinExistence type="inferred from homology"/>
<sequence length="1170" mass="131283">MNKQNQFISAEVPLVIAQAPEGRDALFIAQILNNTKEGDMLHIARDDQRLHNFADLIAFFSPKTEILIFPAWDCLPYDRVSPNPNISAQRMTTLSKLAAPPPPGRKRLIITTINAAAQMIPERDSLKNLSFCAMVGDQIDVEHLTTFLIRNGYARSSTVMEHGDFALRGGLIDIFPSGHDSPVRIDLWGDVIESMRQFDPVSQRTADNIEEISLVPMSEIMLDEESIRRFRGAYTRQFGNVLDQDPLYEAIKEGRRHQGMEHWLPYFHFKLETLFDYLPDCPVTMDTLTGEAFADRRAAIKDYYQTRKEAYDQTVRGRAGSFSTYKPLPPEKLYLTSQQWQDYCEDRKIHQFTGFHAPPDVNHMMLDGKVGRDFSPERNNNQALNVYDALRNHCTERQSSGKQIVIASYSAGSQNRLAALLNEHGMSDHQIIHKWANCKKLPAGILGLVILPLEHGFETDDFVTIAEQDILGDRLVRKVRKSRKAENFIQEASALTPGDLVVHMDHGIGRYERLITIDVNGAAHDCVHLTYHGGDKLYVPVENIEILSRYGAEGSDGQLDKLGGAAWQGRKAKLKQRIRDMADELIKVAAQRALRKGAVIQPPEGLYDEFCARFPYSETDDQLRAIADVIGDLSSGKPMDRLICGDVGFGKTEIALRTAFLAVMEGFQVAIIAPTTLLSRQHYKTFMDRFKGLPVKIGHLSRLVTSKNQKLTREELAQGTCEIVIGTHALLGKTINFKNLGLIIIDEEQHFGVGHKERLKKMKHDVHVLTLTATPIPRTLQLAMNGMRGLSLIATPPVDRLAIRTFVLPMDSMVIREALLREYYRGGQSFYVCPRVSDLKDIEELLREHVPEVKCAVASGQMAPTQIEDIMNAFYDGKYDVLISTTIVESGLDIPTANTMIIHRADMFGLAQLYQLRGRVGRSKTRAYAYLTLEPRRLPTKQAEKRLQVLQTLDTLGAGFTLASHDLDIRGAGNLLGQEQSGHIKEVGMELYQHMLEEAVANAKTGIADDEIDGIWSPQINVGAAILIPESYVPDLNLRMSLYRRLADLNDRREIDAFGAELIDRFGDLPEEVEHLLRVILIKYFCRLAGIEKIDTGPKGAIVTFRGSKFANPAGLVEFMSNQSTITKLRPDHKLVYVRKWSKIANRLQGSLNLASALAQAAQNKATQSE</sequence>
<evidence type="ECO:0000256" key="8">
    <source>
        <dbReference type="ARBA" id="ARBA00023204"/>
    </source>
</evidence>
<dbReference type="PANTHER" id="PTHR47964">
    <property type="entry name" value="ATP-DEPENDENT DNA HELICASE HOMOLOG RECG, CHLOROPLASTIC"/>
    <property type="match status" value="1"/>
</dbReference>